<feature type="transmembrane region" description="Helical" evidence="1">
    <location>
        <begin position="30"/>
        <end position="48"/>
    </location>
</feature>
<accession>A0A1I5E624</accession>
<feature type="transmembrane region" description="Helical" evidence="1">
    <location>
        <begin position="91"/>
        <end position="108"/>
    </location>
</feature>
<feature type="transmembrane region" description="Helical" evidence="1">
    <location>
        <begin position="351"/>
        <end position="379"/>
    </location>
</feature>
<feature type="transmembrane region" description="Helical" evidence="1">
    <location>
        <begin position="175"/>
        <end position="193"/>
    </location>
</feature>
<evidence type="ECO:0008006" key="4">
    <source>
        <dbReference type="Google" id="ProtNLM"/>
    </source>
</evidence>
<keyword evidence="1" id="KW-1133">Transmembrane helix</keyword>
<protein>
    <recommendedName>
        <fullName evidence="4">O-antigen ligase</fullName>
    </recommendedName>
</protein>
<reference evidence="3" key="1">
    <citation type="submission" date="2016-10" db="EMBL/GenBank/DDBJ databases">
        <authorList>
            <person name="Varghese N."/>
            <person name="Submissions S."/>
        </authorList>
    </citation>
    <scope>NUCLEOTIDE SEQUENCE [LARGE SCALE GENOMIC DNA]</scope>
    <source>
        <strain evidence="3">DSM 16522</strain>
    </source>
</reference>
<dbReference type="AlphaFoldDB" id="A0A1I5E624"/>
<evidence type="ECO:0000313" key="2">
    <source>
        <dbReference type="EMBL" id="SFO06989.1"/>
    </source>
</evidence>
<feature type="transmembrane region" description="Helical" evidence="1">
    <location>
        <begin position="312"/>
        <end position="339"/>
    </location>
</feature>
<organism evidence="2 3">
    <name type="scientific">Xenorhabdus japonica</name>
    <dbReference type="NCBI Taxonomy" id="53341"/>
    <lineage>
        <taxon>Bacteria</taxon>
        <taxon>Pseudomonadati</taxon>
        <taxon>Pseudomonadota</taxon>
        <taxon>Gammaproteobacteria</taxon>
        <taxon>Enterobacterales</taxon>
        <taxon>Morganellaceae</taxon>
        <taxon>Xenorhabdus</taxon>
    </lineage>
</organism>
<dbReference type="RefSeq" id="WP_092521258.1">
    <property type="nucleotide sequence ID" value="NZ_CAWRAH010000022.1"/>
</dbReference>
<gene>
    <name evidence="2" type="ORF">SAMN05421579_15516</name>
</gene>
<keyword evidence="3" id="KW-1185">Reference proteome</keyword>
<sequence length="392" mass="44951">MSIKFKTIYYAYASIMAIKLSFYFDGASRYISLRATIALSIFCFLFFIINKIKIQSRNLILAIIYISISFLFILVWSVSEEMIVTEQCKQLLEFIFPLLIIINVWTLTRNLSVEETIKGLFYFVYVSLVLISVDTLIRLLMPSYAFKGNEGEFAIELARDTYYIYKYGSIMYLDSNYVAMQILLVIGLLIINTHRYKKKLILFSILLLFLTFSRAAYIGLVAIFLLYVTRKVNKKSKTLVMGLYFTLILIPLIYFAVFHSEFNGLLVDQSLASKVTIFSSLKKITDIELVNLFFGSGFDIGGYIFSYKEGGYAHAFIPLVLGEIGLVGLISICIILFAVYVELKKDSPYILLPYVLCGFSLIYPYDSMYILIFFSMLIANKKCQKLECSNGK</sequence>
<dbReference type="EMBL" id="FOVO01000055">
    <property type="protein sequence ID" value="SFO06989.1"/>
    <property type="molecule type" value="Genomic_DNA"/>
</dbReference>
<evidence type="ECO:0000313" key="3">
    <source>
        <dbReference type="Proteomes" id="UP000199011"/>
    </source>
</evidence>
<feature type="transmembrane region" description="Helical" evidence="1">
    <location>
        <begin position="200"/>
        <end position="227"/>
    </location>
</feature>
<keyword evidence="1" id="KW-0472">Membrane</keyword>
<name>A0A1I5E624_9GAMM</name>
<dbReference type="Proteomes" id="UP000199011">
    <property type="component" value="Unassembled WGS sequence"/>
</dbReference>
<dbReference type="STRING" id="53341.SAMN05421579_15516"/>
<evidence type="ECO:0000256" key="1">
    <source>
        <dbReference type="SAM" id="Phobius"/>
    </source>
</evidence>
<feature type="transmembrane region" description="Helical" evidence="1">
    <location>
        <begin position="120"/>
        <end position="141"/>
    </location>
</feature>
<dbReference type="OrthoDB" id="7069073at2"/>
<keyword evidence="1" id="KW-0812">Transmembrane</keyword>
<feature type="transmembrane region" description="Helical" evidence="1">
    <location>
        <begin position="60"/>
        <end position="79"/>
    </location>
</feature>
<feature type="transmembrane region" description="Helical" evidence="1">
    <location>
        <begin position="289"/>
        <end position="306"/>
    </location>
</feature>
<feature type="transmembrane region" description="Helical" evidence="1">
    <location>
        <begin position="239"/>
        <end position="257"/>
    </location>
</feature>
<proteinExistence type="predicted"/>